<organism evidence="3">
    <name type="scientific">Alexandrium monilatum</name>
    <dbReference type="NCBI Taxonomy" id="311494"/>
    <lineage>
        <taxon>Eukaryota</taxon>
        <taxon>Sar</taxon>
        <taxon>Alveolata</taxon>
        <taxon>Dinophyceae</taxon>
        <taxon>Gonyaulacales</taxon>
        <taxon>Pyrocystaceae</taxon>
        <taxon>Alexandrium</taxon>
    </lineage>
</organism>
<dbReference type="SMART" id="SM00239">
    <property type="entry name" value="C2"/>
    <property type="match status" value="1"/>
</dbReference>
<dbReference type="Pfam" id="PF03033">
    <property type="entry name" value="Glyco_transf_28"/>
    <property type="match status" value="1"/>
</dbReference>
<evidence type="ECO:0000259" key="2">
    <source>
        <dbReference type="PROSITE" id="PS50004"/>
    </source>
</evidence>
<dbReference type="Pfam" id="PF00168">
    <property type="entry name" value="C2"/>
    <property type="match status" value="1"/>
</dbReference>
<dbReference type="Gene3D" id="3.40.50.2000">
    <property type="entry name" value="Glycogen Phosphorylase B"/>
    <property type="match status" value="2"/>
</dbReference>
<dbReference type="InterPro" id="IPR035892">
    <property type="entry name" value="C2_domain_sf"/>
</dbReference>
<dbReference type="InterPro" id="IPR000008">
    <property type="entry name" value="C2_dom"/>
</dbReference>
<dbReference type="Gene3D" id="2.60.40.150">
    <property type="entry name" value="C2 domain"/>
    <property type="match status" value="1"/>
</dbReference>
<dbReference type="PANTHER" id="PTHR48050:SF13">
    <property type="entry name" value="STEROL 3-BETA-GLUCOSYLTRANSFERASE UGT80A2"/>
    <property type="match status" value="1"/>
</dbReference>
<dbReference type="EMBL" id="HBNR01024122">
    <property type="protein sequence ID" value="CAE4576541.1"/>
    <property type="molecule type" value="Transcribed_RNA"/>
</dbReference>
<dbReference type="GO" id="GO:0016758">
    <property type="term" value="F:hexosyltransferase activity"/>
    <property type="evidence" value="ECO:0007669"/>
    <property type="project" value="InterPro"/>
</dbReference>
<evidence type="ECO:0000256" key="1">
    <source>
        <dbReference type="SAM" id="MobiDB-lite"/>
    </source>
</evidence>
<gene>
    <name evidence="3" type="ORF">AMON00008_LOCUS16161</name>
</gene>
<proteinExistence type="predicted"/>
<name>A0A7S4UWR5_9DINO</name>
<feature type="region of interest" description="Disordered" evidence="1">
    <location>
        <begin position="13"/>
        <end position="34"/>
    </location>
</feature>
<dbReference type="GO" id="GO:0005975">
    <property type="term" value="P:carbohydrate metabolic process"/>
    <property type="evidence" value="ECO:0007669"/>
    <property type="project" value="InterPro"/>
</dbReference>
<reference evidence="3" key="1">
    <citation type="submission" date="2021-01" db="EMBL/GenBank/DDBJ databases">
        <authorList>
            <person name="Corre E."/>
            <person name="Pelletier E."/>
            <person name="Niang G."/>
            <person name="Scheremetjew M."/>
            <person name="Finn R."/>
            <person name="Kale V."/>
            <person name="Holt S."/>
            <person name="Cochrane G."/>
            <person name="Meng A."/>
            <person name="Brown T."/>
            <person name="Cohen L."/>
        </authorList>
    </citation>
    <scope>NUCLEOTIDE SEQUENCE</scope>
    <source>
        <strain evidence="3">CCMP3105</strain>
    </source>
</reference>
<feature type="domain" description="C2" evidence="2">
    <location>
        <begin position="15"/>
        <end position="141"/>
    </location>
</feature>
<evidence type="ECO:0000313" key="3">
    <source>
        <dbReference type="EMBL" id="CAE4576541.1"/>
    </source>
</evidence>
<dbReference type="InterPro" id="IPR050426">
    <property type="entry name" value="Glycosyltransferase_28"/>
</dbReference>
<dbReference type="SUPFAM" id="SSF53756">
    <property type="entry name" value="UDP-Glycosyltransferase/glycogen phosphorylase"/>
    <property type="match status" value="1"/>
</dbReference>
<sequence length="669" mass="74054">MGCACGKNVAAHVQDPNGVVPSGDSRKKPRTGRATSVTVRLKNAVEVIRKDVFSESDPYVEITAVANGQVLATSTSKVAKDTANPVWNSDHRLSGSTEWDPKKTTIKFSVWDKDVIGSQYIGQADISMEDFIETPDTELLVHDGMGNPVLGTQAPHWPTALRVSLDTRTLPVGWPSPPTVPPPKTYERHIFMITRGTRGDVQPFVALARGLAQYRGWLVTICTELRWKSFVLSNARDVSPGRICFVDSGGDTEARVNSALGQWATKQKSEFMQLMMLANSEAEFFNSATVVMRRLTDLQASPTPVHMVTYGFTVASIGLMVSEKHQLPHVGFFLQPSSIPSRDPNWTAVQAINTHGVLSLIDSIEEKTCTSHDVLGWCKTFAEKNPFAFFNRDKIRGWFDLPAADTYATLRSRGRPIVIPMRRDTFERPSDWWDKIIMTDFIFLRSGAGGSNSLGEPLDGFIERAREAGANLALMTFSSMPVARATVLRCAIKMVKECAFNLRLIYAGKRQLDFVPEAVEACAKALSDEGRFIEVEKADFGVLFPHMDIFIVHGGLGTTVEALRMKRPTCVTGPLLLDQRFWGSVCHQKGVGMPPVHIDNFEQECLKFVNGALDPADPEGWRAKAQEQDWGDTAEDGVKANVDCIAQLLQRHEERSGFESSQPLSEYTL</sequence>
<dbReference type="CDD" id="cd00030">
    <property type="entry name" value="C2"/>
    <property type="match status" value="1"/>
</dbReference>
<dbReference type="PROSITE" id="PS50004">
    <property type="entry name" value="C2"/>
    <property type="match status" value="1"/>
</dbReference>
<dbReference type="InterPro" id="IPR004276">
    <property type="entry name" value="GlycoTrans_28_N"/>
</dbReference>
<protein>
    <recommendedName>
        <fullName evidence="2">C2 domain-containing protein</fullName>
    </recommendedName>
</protein>
<dbReference type="SUPFAM" id="SSF49562">
    <property type="entry name" value="C2 domain (Calcium/lipid-binding domain, CaLB)"/>
    <property type="match status" value="1"/>
</dbReference>
<dbReference type="PANTHER" id="PTHR48050">
    <property type="entry name" value="STEROL 3-BETA-GLUCOSYLTRANSFERASE"/>
    <property type="match status" value="1"/>
</dbReference>
<accession>A0A7S4UWR5</accession>
<dbReference type="AlphaFoldDB" id="A0A7S4UWR5"/>